<evidence type="ECO:0000313" key="2">
    <source>
        <dbReference type="Proteomes" id="UP000815325"/>
    </source>
</evidence>
<keyword evidence="2" id="KW-1185">Reference proteome</keyword>
<dbReference type="EMBL" id="MU069464">
    <property type="protein sequence ID" value="KAF5842313.1"/>
    <property type="molecule type" value="Genomic_DNA"/>
</dbReference>
<name>A0ABQ7H624_DUNSA</name>
<gene>
    <name evidence="1" type="ORF">DUNSADRAFT_7966</name>
</gene>
<sequence>MRRALRQLLSGPLSPQAAEVAGFSGRAQEAPKALHNLASQAWGTWLPDDAFDGKHQHTQGRQMSLTPPLGLRSPMMRSQPCLSTFGAQGTYRRCIHAHTCPYRLLLGLVIDKKNCFCETAASLS</sequence>
<evidence type="ECO:0008006" key="3">
    <source>
        <dbReference type="Google" id="ProtNLM"/>
    </source>
</evidence>
<evidence type="ECO:0000313" key="1">
    <source>
        <dbReference type="EMBL" id="KAF5842313.1"/>
    </source>
</evidence>
<comment type="caution">
    <text evidence="1">The sequence shown here is derived from an EMBL/GenBank/DDBJ whole genome shotgun (WGS) entry which is preliminary data.</text>
</comment>
<proteinExistence type="predicted"/>
<protein>
    <recommendedName>
        <fullName evidence="3">Encoded protein</fullName>
    </recommendedName>
</protein>
<reference evidence="1" key="1">
    <citation type="submission" date="2017-08" db="EMBL/GenBank/DDBJ databases">
        <authorList>
            <person name="Polle J.E."/>
            <person name="Barry K."/>
            <person name="Cushman J."/>
            <person name="Schmutz J."/>
            <person name="Tran D."/>
            <person name="Hathwaick L.T."/>
            <person name="Yim W.C."/>
            <person name="Jenkins J."/>
            <person name="Mckie-Krisberg Z.M."/>
            <person name="Prochnik S."/>
            <person name="Lindquist E."/>
            <person name="Dockter R.B."/>
            <person name="Adam C."/>
            <person name="Molina H."/>
            <person name="Bunkerborg J."/>
            <person name="Jin E."/>
            <person name="Buchheim M."/>
            <person name="Magnuson J."/>
        </authorList>
    </citation>
    <scope>NUCLEOTIDE SEQUENCE</scope>
    <source>
        <strain evidence="1">CCAP 19/18</strain>
    </source>
</reference>
<organism evidence="1 2">
    <name type="scientific">Dunaliella salina</name>
    <name type="common">Green alga</name>
    <name type="synonym">Protococcus salinus</name>
    <dbReference type="NCBI Taxonomy" id="3046"/>
    <lineage>
        <taxon>Eukaryota</taxon>
        <taxon>Viridiplantae</taxon>
        <taxon>Chlorophyta</taxon>
        <taxon>core chlorophytes</taxon>
        <taxon>Chlorophyceae</taxon>
        <taxon>CS clade</taxon>
        <taxon>Chlamydomonadales</taxon>
        <taxon>Dunaliellaceae</taxon>
        <taxon>Dunaliella</taxon>
    </lineage>
</organism>
<dbReference type="Proteomes" id="UP000815325">
    <property type="component" value="Unassembled WGS sequence"/>
</dbReference>
<accession>A0ABQ7H624</accession>